<reference evidence="2" key="2">
    <citation type="submission" date="2025-09" db="UniProtKB">
        <authorList>
            <consortium name="Ensembl"/>
        </authorList>
    </citation>
    <scope>IDENTIFICATION</scope>
</reference>
<dbReference type="CDD" id="cd08321">
    <property type="entry name" value="Pyrin_ASC-like"/>
    <property type="match status" value="1"/>
</dbReference>
<sequence length="99" mass="11039">MATLKEDLWGTLQYLEEDEFNDFKWFLKQDDTLEGFSAIPAAQLEKAERGTTVDLLVQTHTGPGALKITLKVFEKIKRNDLVQRLQTSSPGPTGKSGGK</sequence>
<dbReference type="InterPro" id="IPR011029">
    <property type="entry name" value="DEATH-like_dom_sf"/>
</dbReference>
<dbReference type="Proteomes" id="UP000694389">
    <property type="component" value="Unassembled WGS sequence"/>
</dbReference>
<dbReference type="GeneTree" id="ENSGT00990000204250"/>
<evidence type="ECO:0000313" key="2">
    <source>
        <dbReference type="Ensembl" id="ENSDLAP00005078740.1"/>
    </source>
</evidence>
<reference evidence="2" key="1">
    <citation type="submission" date="2025-08" db="UniProtKB">
        <authorList>
            <consortium name="Ensembl"/>
        </authorList>
    </citation>
    <scope>IDENTIFICATION</scope>
</reference>
<dbReference type="AlphaFoldDB" id="A0A8P4K9Z8"/>
<dbReference type="Gene3D" id="1.10.533.10">
    <property type="entry name" value="Death Domain, Fas"/>
    <property type="match status" value="1"/>
</dbReference>
<evidence type="ECO:0000259" key="1">
    <source>
        <dbReference type="PROSITE" id="PS50824"/>
    </source>
</evidence>
<keyword evidence="3" id="KW-1185">Reference proteome</keyword>
<name>A0A8P4K9Z8_DICLA</name>
<feature type="domain" description="Pyrin" evidence="1">
    <location>
        <begin position="1"/>
        <end position="91"/>
    </location>
</feature>
<dbReference type="SMART" id="SM01289">
    <property type="entry name" value="PYRIN"/>
    <property type="match status" value="1"/>
</dbReference>
<organism evidence="2 3">
    <name type="scientific">Dicentrarchus labrax</name>
    <name type="common">European seabass</name>
    <name type="synonym">Morone labrax</name>
    <dbReference type="NCBI Taxonomy" id="13489"/>
    <lineage>
        <taxon>Eukaryota</taxon>
        <taxon>Metazoa</taxon>
        <taxon>Chordata</taxon>
        <taxon>Craniata</taxon>
        <taxon>Vertebrata</taxon>
        <taxon>Euteleostomi</taxon>
        <taxon>Actinopterygii</taxon>
        <taxon>Neopterygii</taxon>
        <taxon>Teleostei</taxon>
        <taxon>Neoteleostei</taxon>
        <taxon>Acanthomorphata</taxon>
        <taxon>Eupercaria</taxon>
        <taxon>Moronidae</taxon>
        <taxon>Dicentrarchus</taxon>
    </lineage>
</organism>
<dbReference type="Ensembl" id="ENSDLAT00005066988.1">
    <property type="protein sequence ID" value="ENSDLAP00005078740.1"/>
    <property type="gene ID" value="ENSDLAG00005030131.1"/>
</dbReference>
<dbReference type="Pfam" id="PF02758">
    <property type="entry name" value="PYRIN"/>
    <property type="match status" value="1"/>
</dbReference>
<dbReference type="PROSITE" id="PS50824">
    <property type="entry name" value="DAPIN"/>
    <property type="match status" value="1"/>
</dbReference>
<protein>
    <recommendedName>
        <fullName evidence="1">Pyrin domain-containing protein</fullName>
    </recommendedName>
</protein>
<evidence type="ECO:0000313" key="3">
    <source>
        <dbReference type="Proteomes" id="UP000694389"/>
    </source>
</evidence>
<dbReference type="SUPFAM" id="SSF47986">
    <property type="entry name" value="DEATH domain"/>
    <property type="match status" value="1"/>
</dbReference>
<dbReference type="InterPro" id="IPR004020">
    <property type="entry name" value="DAPIN"/>
</dbReference>
<accession>A0A8P4K9Z8</accession>
<proteinExistence type="predicted"/>